<proteinExistence type="predicted"/>
<reference evidence="1" key="1">
    <citation type="submission" date="2016-11" db="EMBL/GenBank/DDBJ databases">
        <title>The genome of Nicotiana attenuata.</title>
        <authorList>
            <person name="Xu S."/>
            <person name="Brockmoeller T."/>
            <person name="Gaquerel E."/>
            <person name="Navarro A."/>
            <person name="Kuhl H."/>
            <person name="Gase K."/>
            <person name="Ling Z."/>
            <person name="Zhou W."/>
            <person name="Kreitzer C."/>
            <person name="Stanke M."/>
            <person name="Tang H."/>
            <person name="Lyons E."/>
            <person name="Pandey P."/>
            <person name="Pandey S.P."/>
            <person name="Timmermann B."/>
            <person name="Baldwin I.T."/>
        </authorList>
    </citation>
    <scope>NUCLEOTIDE SEQUENCE [LARGE SCALE GENOMIC DNA]</scope>
    <source>
        <strain evidence="1">UT</strain>
    </source>
</reference>
<dbReference type="Gramene" id="OIT34714">
    <property type="protein sequence ID" value="OIT34714"/>
    <property type="gene ID" value="A4A49_51450"/>
</dbReference>
<evidence type="ECO:0000313" key="1">
    <source>
        <dbReference type="EMBL" id="OIT34714.1"/>
    </source>
</evidence>
<organism evidence="1 2">
    <name type="scientific">Nicotiana attenuata</name>
    <name type="common">Coyote tobacco</name>
    <dbReference type="NCBI Taxonomy" id="49451"/>
    <lineage>
        <taxon>Eukaryota</taxon>
        <taxon>Viridiplantae</taxon>
        <taxon>Streptophyta</taxon>
        <taxon>Embryophyta</taxon>
        <taxon>Tracheophyta</taxon>
        <taxon>Spermatophyta</taxon>
        <taxon>Magnoliopsida</taxon>
        <taxon>eudicotyledons</taxon>
        <taxon>Gunneridae</taxon>
        <taxon>Pentapetalae</taxon>
        <taxon>asterids</taxon>
        <taxon>lamiids</taxon>
        <taxon>Solanales</taxon>
        <taxon>Solanaceae</taxon>
        <taxon>Nicotianoideae</taxon>
        <taxon>Nicotianeae</taxon>
        <taxon>Nicotiana</taxon>
    </lineage>
</organism>
<comment type="caution">
    <text evidence="1">The sequence shown here is derived from an EMBL/GenBank/DDBJ whole genome shotgun (WGS) entry which is preliminary data.</text>
</comment>
<evidence type="ECO:0000313" key="2">
    <source>
        <dbReference type="Proteomes" id="UP000187609"/>
    </source>
</evidence>
<keyword evidence="2" id="KW-1185">Reference proteome</keyword>
<dbReference type="STRING" id="49451.A0A314L133"/>
<sequence length="434" mass="49508">MAEEITDRLQKFILTEEEKQAVAIEFSDIQSSIKDCEVSLFGKNAMPMAWGNPSDMQIKEEGWNSFQFVFKEKRSMDMVCFATSWLYDRFHPWKLGLKSDSHVFNMSLDVRHKIGHALGSTVDIVIPENGSKEGRYMRLKVWMDITKPLPRGKLIKLGLETTWVEDITIKLVYNEKRTYDQTNKNDQFGIWLKRPRGVNTNNGQTMVRNHNSKLVEGERVIETSKSVQNLDEGADPTNMQPDLGKEDLHEVHQNSLIGKRTMGLNGNNDDILNILDYIRGSPWSLLVFGIEVQLCYHELRVLGDCIDEEIIRLHNTEKTLPLVASQAHDIAPLHMTALRGNIDQATTIVHQMEVHTKTTDLQGTKDRISDDFEKGKDLKVPNEHLVKIVVTEDGMQTVGDKRKGATILINDIEAKNKKIMVEREASSKWLPSSQ</sequence>
<dbReference type="EMBL" id="MJEQ01000667">
    <property type="protein sequence ID" value="OIT34714.1"/>
    <property type="molecule type" value="Genomic_DNA"/>
</dbReference>
<accession>A0A314L133</accession>
<evidence type="ECO:0008006" key="3">
    <source>
        <dbReference type="Google" id="ProtNLM"/>
    </source>
</evidence>
<gene>
    <name evidence="1" type="ORF">A4A49_51450</name>
</gene>
<name>A0A314L133_NICAT</name>
<protein>
    <recommendedName>
        <fullName evidence="3">DUF4283 domain-containing protein</fullName>
    </recommendedName>
</protein>
<dbReference type="AlphaFoldDB" id="A0A314L133"/>
<dbReference type="Proteomes" id="UP000187609">
    <property type="component" value="Unassembled WGS sequence"/>
</dbReference>